<keyword evidence="3" id="KW-1185">Reference proteome</keyword>
<evidence type="ECO:0000313" key="4">
    <source>
        <dbReference type="WBParaSite" id="TTAC_0001158301-mRNA-1"/>
    </source>
</evidence>
<dbReference type="WBParaSite" id="TTAC_0001158301-mRNA-1">
    <property type="protein sequence ID" value="TTAC_0001158301-mRNA-1"/>
    <property type="gene ID" value="TTAC_0001158301"/>
</dbReference>
<accession>A0A0R3XDF6</accession>
<reference evidence="4" key="1">
    <citation type="submission" date="2017-02" db="UniProtKB">
        <authorList>
            <consortium name="WormBaseParasite"/>
        </authorList>
    </citation>
    <scope>IDENTIFICATION</scope>
</reference>
<evidence type="ECO:0000313" key="2">
    <source>
        <dbReference type="EMBL" id="VDM37048.1"/>
    </source>
</evidence>
<dbReference type="STRING" id="6205.A0A0R3XDF6"/>
<proteinExistence type="predicted"/>
<organism evidence="4">
    <name type="scientific">Hydatigena taeniaeformis</name>
    <name type="common">Feline tapeworm</name>
    <name type="synonym">Taenia taeniaeformis</name>
    <dbReference type="NCBI Taxonomy" id="6205"/>
    <lineage>
        <taxon>Eukaryota</taxon>
        <taxon>Metazoa</taxon>
        <taxon>Spiralia</taxon>
        <taxon>Lophotrochozoa</taxon>
        <taxon>Platyhelminthes</taxon>
        <taxon>Cestoda</taxon>
        <taxon>Eucestoda</taxon>
        <taxon>Cyclophyllidea</taxon>
        <taxon>Taeniidae</taxon>
        <taxon>Hydatigera</taxon>
    </lineage>
</organism>
<sequence>MLKTGESQRIWASLLEVATTWLCLLVHWPFHTAWLSLFLEEHYVCTQQRVPRGSGEVASGGTPSLEVDEDDATASTTSQPVLPDDTLSMLYSRVLKRYCFLLSVVSPQTSPNLLSRMPVN</sequence>
<dbReference type="Proteomes" id="UP000274429">
    <property type="component" value="Unassembled WGS sequence"/>
</dbReference>
<name>A0A0R3XDF6_HYDTA</name>
<evidence type="ECO:0000256" key="1">
    <source>
        <dbReference type="SAM" id="MobiDB-lite"/>
    </source>
</evidence>
<feature type="region of interest" description="Disordered" evidence="1">
    <location>
        <begin position="50"/>
        <end position="80"/>
    </location>
</feature>
<evidence type="ECO:0000313" key="3">
    <source>
        <dbReference type="Proteomes" id="UP000274429"/>
    </source>
</evidence>
<gene>
    <name evidence="2" type="ORF">TTAC_LOCUS11566</name>
</gene>
<protein>
    <submittedName>
        <fullName evidence="2 4">Uncharacterized protein</fullName>
    </submittedName>
</protein>
<dbReference type="EMBL" id="UYWX01025074">
    <property type="protein sequence ID" value="VDM37048.1"/>
    <property type="molecule type" value="Genomic_DNA"/>
</dbReference>
<reference evidence="2 3" key="2">
    <citation type="submission" date="2018-11" db="EMBL/GenBank/DDBJ databases">
        <authorList>
            <consortium name="Pathogen Informatics"/>
        </authorList>
    </citation>
    <scope>NUCLEOTIDE SEQUENCE [LARGE SCALE GENOMIC DNA]</scope>
</reference>
<dbReference type="OrthoDB" id="6084525at2759"/>
<dbReference type="AlphaFoldDB" id="A0A0R3XDF6"/>